<dbReference type="SUPFAM" id="SSF56496">
    <property type="entry name" value="Fibrinogen C-terminal domain-like"/>
    <property type="match status" value="1"/>
</dbReference>
<proteinExistence type="predicted"/>
<protein>
    <submittedName>
        <fullName evidence="1">Uncharacterized protein</fullName>
    </submittedName>
</protein>
<sequence length="389" mass="43724">SKNTVGEFFNPGYDCSDILDKLRDAEDGFYWITLKGPNVHKAWCDMSTDGGGFLLIGRKNNSVTWTVPSNNEPVDPYGEPHWTSSLGDAPILDFRVQMATHEDFKATKAHWSFRLQSKRPLKNLMMTTAGCDQRSAGIGNIAYVKDLQTEKIVTTKLRCSKFGFAHHHLLKFGWTMMNSCLQKPCPWGFAYYHLIKVQTDNYGGFSFSTTGKISGMDYNATAFVGCDNGHCCGCYGPVGGTKNYCAQNCKAINGGTVKKNVYTWFWVRSSLPRRLWKKCMDYQVKIDDGKLISYKLIGHSVVPVEGRCTKASALLHDGIVVVPDNTTAEKVPDIDGLLEYRKDMQELYVRSNKRWNAIALEEKGKQEINRLENLINKINTSLSKSKCLS</sequence>
<dbReference type="InterPro" id="IPR036056">
    <property type="entry name" value="Fibrinogen-like_C"/>
</dbReference>
<comment type="caution">
    <text evidence="1">The sequence shown here is derived from an EMBL/GenBank/DDBJ whole genome shotgun (WGS) entry which is preliminary data.</text>
</comment>
<feature type="non-terminal residue" evidence="1">
    <location>
        <position position="389"/>
    </location>
</feature>
<name>A0A7D9JSF0_PARCT</name>
<dbReference type="OrthoDB" id="10318870at2759"/>
<dbReference type="EMBL" id="CACRXK020021177">
    <property type="protein sequence ID" value="CAB4035577.1"/>
    <property type="molecule type" value="Genomic_DNA"/>
</dbReference>
<gene>
    <name evidence="1" type="ORF">PACLA_8A017183</name>
</gene>
<dbReference type="InterPro" id="IPR014716">
    <property type="entry name" value="Fibrinogen_a/b/g_C_1"/>
</dbReference>
<dbReference type="CDD" id="cd00035">
    <property type="entry name" value="ChtBD1"/>
    <property type="match status" value="1"/>
</dbReference>
<dbReference type="AlphaFoldDB" id="A0A7D9JSF0"/>
<dbReference type="Proteomes" id="UP001152795">
    <property type="component" value="Unassembled WGS sequence"/>
</dbReference>
<dbReference type="NCBIfam" id="NF040941">
    <property type="entry name" value="GGGWT_bact"/>
    <property type="match status" value="1"/>
</dbReference>
<evidence type="ECO:0000313" key="1">
    <source>
        <dbReference type="EMBL" id="CAB4035577.1"/>
    </source>
</evidence>
<dbReference type="Gene3D" id="3.90.215.10">
    <property type="entry name" value="Gamma Fibrinogen, chain A, domain 1"/>
    <property type="match status" value="1"/>
</dbReference>
<reference evidence="1" key="1">
    <citation type="submission" date="2020-04" db="EMBL/GenBank/DDBJ databases">
        <authorList>
            <person name="Alioto T."/>
            <person name="Alioto T."/>
            <person name="Gomez Garrido J."/>
        </authorList>
    </citation>
    <scope>NUCLEOTIDE SEQUENCE</scope>
    <source>
        <strain evidence="1">A484AB</strain>
    </source>
</reference>
<organism evidence="1 2">
    <name type="scientific">Paramuricea clavata</name>
    <name type="common">Red gorgonian</name>
    <name type="synonym">Violescent sea-whip</name>
    <dbReference type="NCBI Taxonomy" id="317549"/>
    <lineage>
        <taxon>Eukaryota</taxon>
        <taxon>Metazoa</taxon>
        <taxon>Cnidaria</taxon>
        <taxon>Anthozoa</taxon>
        <taxon>Octocorallia</taxon>
        <taxon>Malacalcyonacea</taxon>
        <taxon>Plexauridae</taxon>
        <taxon>Paramuricea</taxon>
    </lineage>
</organism>
<accession>A0A7D9JSF0</accession>
<keyword evidence="2" id="KW-1185">Reference proteome</keyword>
<evidence type="ECO:0000313" key="2">
    <source>
        <dbReference type="Proteomes" id="UP001152795"/>
    </source>
</evidence>